<organism evidence="2 3">
    <name type="scientific">Caulobacter segnis</name>
    <dbReference type="NCBI Taxonomy" id="88688"/>
    <lineage>
        <taxon>Bacteria</taxon>
        <taxon>Pseudomonadati</taxon>
        <taxon>Pseudomonadota</taxon>
        <taxon>Alphaproteobacteria</taxon>
        <taxon>Caulobacterales</taxon>
        <taxon>Caulobacteraceae</taxon>
        <taxon>Caulobacter</taxon>
    </lineage>
</organism>
<keyword evidence="1" id="KW-0732">Signal</keyword>
<feature type="chain" id="PRO_5046299255" evidence="1">
    <location>
        <begin position="22"/>
        <end position="256"/>
    </location>
</feature>
<evidence type="ECO:0000313" key="3">
    <source>
        <dbReference type="Proteomes" id="UP000240527"/>
    </source>
</evidence>
<proteinExistence type="predicted"/>
<keyword evidence="3" id="KW-1185">Reference proteome</keyword>
<reference evidence="2 3" key="1">
    <citation type="journal article" date="2015" name="Biotechnol. Bioeng.">
        <title>Genome sequence and phenotypic characterization of Caulobacter segnis.</title>
        <authorList>
            <person name="Patel S."/>
            <person name="Fletcher B."/>
            <person name="Scott D.C."/>
            <person name="Ely B."/>
        </authorList>
    </citation>
    <scope>NUCLEOTIDE SEQUENCE [LARGE SCALE GENOMIC DNA]</scope>
    <source>
        <strain evidence="2 3">TK0059</strain>
    </source>
</reference>
<feature type="signal peptide" evidence="1">
    <location>
        <begin position="1"/>
        <end position="21"/>
    </location>
</feature>
<protein>
    <submittedName>
        <fullName evidence="2">Uncharacterized protein</fullName>
    </submittedName>
</protein>
<evidence type="ECO:0000256" key="1">
    <source>
        <dbReference type="SAM" id="SignalP"/>
    </source>
</evidence>
<gene>
    <name evidence="2" type="ORF">B7G68_07075</name>
</gene>
<sequence>MKFLKTLVILMAAPLAFPAIGQTPAMSPILLGRLEALGSFAASAPYCEMMGYARLDPTSQAFRSEIDRYAERTGLAPKDAQAAVLAAEAREDAELDTRLAAVKANLKDPGGDDALRAFAGELSVKCRRIADDPLGSILLRPPAGTVGALSNSLADKLLAPYGRAGWQTRYILAGGDLAEAVGACEPPLTRTQARSYLAEMRDPLRFAPEINDLVQAYVDQRIAAGRDAARKAKPSAAQCRQLIAKRKLAFEKAPVD</sequence>
<dbReference type="EMBL" id="CP027850">
    <property type="protein sequence ID" value="AVQ01629.1"/>
    <property type="molecule type" value="Genomic_DNA"/>
</dbReference>
<dbReference type="Proteomes" id="UP000240527">
    <property type="component" value="Chromosome"/>
</dbReference>
<evidence type="ECO:0000313" key="2">
    <source>
        <dbReference type="EMBL" id="AVQ01629.1"/>
    </source>
</evidence>
<accession>A0ABM6TET3</accession>
<name>A0ABM6TET3_9CAUL</name>
<dbReference type="RefSeq" id="WP_013078537.1">
    <property type="nucleotide sequence ID" value="NZ_CP027850.1"/>
</dbReference>